<keyword evidence="1" id="KW-0732">Signal</keyword>
<dbReference type="PANTHER" id="PTHR47074">
    <property type="entry name" value="BNAC02G40300D PROTEIN"/>
    <property type="match status" value="1"/>
</dbReference>
<evidence type="ECO:0000313" key="3">
    <source>
        <dbReference type="EMBL" id="KAK2636594.1"/>
    </source>
</evidence>
<dbReference type="PANTHER" id="PTHR47074:SF48">
    <property type="entry name" value="POLYNUCLEOTIDYL TRANSFERASE, RIBONUCLEASE H-LIKE SUPERFAMILY PROTEIN"/>
    <property type="match status" value="1"/>
</dbReference>
<dbReference type="InterPro" id="IPR012337">
    <property type="entry name" value="RNaseH-like_sf"/>
</dbReference>
<dbReference type="InterPro" id="IPR002156">
    <property type="entry name" value="RNaseH_domain"/>
</dbReference>
<gene>
    <name evidence="3" type="ORF">Ddye_031386</name>
</gene>
<dbReference type="InterPro" id="IPR044730">
    <property type="entry name" value="RNase_H-like_dom_plant"/>
</dbReference>
<feature type="domain" description="RNase H type-1" evidence="2">
    <location>
        <begin position="20"/>
        <end position="123"/>
    </location>
</feature>
<dbReference type="GO" id="GO:0003676">
    <property type="term" value="F:nucleic acid binding"/>
    <property type="evidence" value="ECO:0007669"/>
    <property type="project" value="InterPro"/>
</dbReference>
<dbReference type="AlphaFoldDB" id="A0AAD9TI78"/>
<feature type="signal peptide" evidence="1">
    <location>
        <begin position="1"/>
        <end position="21"/>
    </location>
</feature>
<dbReference type="Pfam" id="PF13456">
    <property type="entry name" value="RVT_3"/>
    <property type="match status" value="1"/>
</dbReference>
<sequence>MPLLQIGLLLVIALFQRRNDAAINESNRLIGVGAIEHNEEGQVLASSVQSFTAGFSPPVAEATGILRGLRFAIDFGLLPTVLESDGQWVVDLINSNQTAYAVIGVIICHIVSLSRQFDISISYVPIGAILSKLAMNSVGDLFWMESYPPSLEHFILEDCLPLVNKIFSLSKK</sequence>
<dbReference type="Proteomes" id="UP001280121">
    <property type="component" value="Unassembled WGS sequence"/>
</dbReference>
<dbReference type="SUPFAM" id="SSF53098">
    <property type="entry name" value="Ribonuclease H-like"/>
    <property type="match status" value="1"/>
</dbReference>
<accession>A0AAD9TI78</accession>
<reference evidence="3" key="1">
    <citation type="journal article" date="2023" name="Plant J.">
        <title>Genome sequences and population genomics provide insights into the demographic history, inbreeding, and mutation load of two 'living fossil' tree species of Dipteronia.</title>
        <authorList>
            <person name="Feng Y."/>
            <person name="Comes H.P."/>
            <person name="Chen J."/>
            <person name="Zhu S."/>
            <person name="Lu R."/>
            <person name="Zhang X."/>
            <person name="Li P."/>
            <person name="Qiu J."/>
            <person name="Olsen K.M."/>
            <person name="Qiu Y."/>
        </authorList>
    </citation>
    <scope>NUCLEOTIDE SEQUENCE</scope>
    <source>
        <strain evidence="3">KIB01</strain>
    </source>
</reference>
<dbReference type="EMBL" id="JANJYI010000009">
    <property type="protein sequence ID" value="KAK2636594.1"/>
    <property type="molecule type" value="Genomic_DNA"/>
</dbReference>
<evidence type="ECO:0000259" key="2">
    <source>
        <dbReference type="Pfam" id="PF13456"/>
    </source>
</evidence>
<protein>
    <recommendedName>
        <fullName evidence="2">RNase H type-1 domain-containing protein</fullName>
    </recommendedName>
</protein>
<organism evidence="3 4">
    <name type="scientific">Dipteronia dyeriana</name>
    <dbReference type="NCBI Taxonomy" id="168575"/>
    <lineage>
        <taxon>Eukaryota</taxon>
        <taxon>Viridiplantae</taxon>
        <taxon>Streptophyta</taxon>
        <taxon>Embryophyta</taxon>
        <taxon>Tracheophyta</taxon>
        <taxon>Spermatophyta</taxon>
        <taxon>Magnoliopsida</taxon>
        <taxon>eudicotyledons</taxon>
        <taxon>Gunneridae</taxon>
        <taxon>Pentapetalae</taxon>
        <taxon>rosids</taxon>
        <taxon>malvids</taxon>
        <taxon>Sapindales</taxon>
        <taxon>Sapindaceae</taxon>
        <taxon>Hippocastanoideae</taxon>
        <taxon>Acereae</taxon>
        <taxon>Dipteronia</taxon>
    </lineage>
</organism>
<comment type="caution">
    <text evidence="3">The sequence shown here is derived from an EMBL/GenBank/DDBJ whole genome shotgun (WGS) entry which is preliminary data.</text>
</comment>
<evidence type="ECO:0000256" key="1">
    <source>
        <dbReference type="SAM" id="SignalP"/>
    </source>
</evidence>
<keyword evidence="4" id="KW-1185">Reference proteome</keyword>
<dbReference type="CDD" id="cd06222">
    <property type="entry name" value="RNase_H_like"/>
    <property type="match status" value="1"/>
</dbReference>
<evidence type="ECO:0000313" key="4">
    <source>
        <dbReference type="Proteomes" id="UP001280121"/>
    </source>
</evidence>
<proteinExistence type="predicted"/>
<name>A0AAD9TI78_9ROSI</name>
<dbReference type="InterPro" id="IPR052929">
    <property type="entry name" value="RNase_H-like_EbsB-rel"/>
</dbReference>
<dbReference type="GO" id="GO:0004523">
    <property type="term" value="F:RNA-DNA hybrid ribonuclease activity"/>
    <property type="evidence" value="ECO:0007669"/>
    <property type="project" value="InterPro"/>
</dbReference>
<feature type="chain" id="PRO_5042030052" description="RNase H type-1 domain-containing protein" evidence="1">
    <location>
        <begin position="22"/>
        <end position="172"/>
    </location>
</feature>